<dbReference type="Proteomes" id="UP000189670">
    <property type="component" value="Unassembled WGS sequence"/>
</dbReference>
<gene>
    <name evidence="1" type="ORF">OMM_06821</name>
</gene>
<accession>A0A1V1PFU7</accession>
<proteinExistence type="predicted"/>
<organism evidence="1 2">
    <name type="scientific">Candidatus Magnetoglobus multicellularis str. Araruama</name>
    <dbReference type="NCBI Taxonomy" id="890399"/>
    <lineage>
        <taxon>Bacteria</taxon>
        <taxon>Pseudomonadati</taxon>
        <taxon>Thermodesulfobacteriota</taxon>
        <taxon>Desulfobacteria</taxon>
        <taxon>Desulfobacterales</taxon>
        <taxon>Desulfobacteraceae</taxon>
        <taxon>Candidatus Magnetoglobus</taxon>
    </lineage>
</organism>
<comment type="caution">
    <text evidence="1">The sequence shown here is derived from an EMBL/GenBank/DDBJ whole genome shotgun (WGS) entry which is preliminary data.</text>
</comment>
<sequence>MLTSFYRKVQTPTQYNKTYSEIQSVLGMEKLKTLQQRIQNKREKAEYLGALLNNYIKAQQSLPGAYHNYYFLCPL</sequence>
<dbReference type="InterPro" id="IPR015422">
    <property type="entry name" value="PyrdxlP-dep_Trfase_small"/>
</dbReference>
<protein>
    <submittedName>
        <fullName evidence="1">Uncharacterized protein</fullName>
    </submittedName>
</protein>
<evidence type="ECO:0000313" key="2">
    <source>
        <dbReference type="Proteomes" id="UP000189670"/>
    </source>
</evidence>
<dbReference type="Gene3D" id="3.90.1150.10">
    <property type="entry name" value="Aspartate Aminotransferase, domain 1"/>
    <property type="match status" value="1"/>
</dbReference>
<name>A0A1V1PFU7_9BACT</name>
<dbReference type="InterPro" id="IPR015424">
    <property type="entry name" value="PyrdxlP-dep_Trfase"/>
</dbReference>
<dbReference type="SUPFAM" id="SSF53383">
    <property type="entry name" value="PLP-dependent transferases"/>
    <property type="match status" value="1"/>
</dbReference>
<evidence type="ECO:0000313" key="1">
    <source>
        <dbReference type="EMBL" id="ETR73646.1"/>
    </source>
</evidence>
<dbReference type="AlphaFoldDB" id="A0A1V1PFU7"/>
<dbReference type="EMBL" id="ATBP01000046">
    <property type="protein sequence ID" value="ETR73646.1"/>
    <property type="molecule type" value="Genomic_DNA"/>
</dbReference>
<reference evidence="2" key="1">
    <citation type="submission" date="2012-11" db="EMBL/GenBank/DDBJ databases">
        <authorList>
            <person name="Lucero-Rivera Y.E."/>
            <person name="Tovar-Ramirez D."/>
        </authorList>
    </citation>
    <scope>NUCLEOTIDE SEQUENCE [LARGE SCALE GENOMIC DNA]</scope>
    <source>
        <strain evidence="2">Araruama</strain>
    </source>
</reference>